<feature type="domain" description="Methyl-accepting transducer" evidence="8">
    <location>
        <begin position="284"/>
        <end position="527"/>
    </location>
</feature>
<evidence type="ECO:0000256" key="5">
    <source>
        <dbReference type="ARBA" id="ARBA00029447"/>
    </source>
</evidence>
<evidence type="ECO:0000313" key="11">
    <source>
        <dbReference type="Proteomes" id="UP001596113"/>
    </source>
</evidence>
<name>A0ABW0HR53_9BACL</name>
<dbReference type="Pfam" id="PF00015">
    <property type="entry name" value="MCPsignal"/>
    <property type="match status" value="1"/>
</dbReference>
<evidence type="ECO:0000256" key="1">
    <source>
        <dbReference type="ARBA" id="ARBA00004236"/>
    </source>
</evidence>
<comment type="caution">
    <text evidence="10">The sequence shown here is derived from an EMBL/GenBank/DDBJ whole genome shotgun (WGS) entry which is preliminary data.</text>
</comment>
<organism evidence="10 11">
    <name type="scientific">Cohnella soli</name>
    <dbReference type="NCBI Taxonomy" id="425005"/>
    <lineage>
        <taxon>Bacteria</taxon>
        <taxon>Bacillati</taxon>
        <taxon>Bacillota</taxon>
        <taxon>Bacilli</taxon>
        <taxon>Bacillales</taxon>
        <taxon>Paenibacillaceae</taxon>
        <taxon>Cohnella</taxon>
    </lineage>
</organism>
<dbReference type="PANTHER" id="PTHR32089">
    <property type="entry name" value="METHYL-ACCEPTING CHEMOTAXIS PROTEIN MCPB"/>
    <property type="match status" value="1"/>
</dbReference>
<protein>
    <submittedName>
        <fullName evidence="10">Methyl-accepting chemotaxis protein</fullName>
    </submittedName>
</protein>
<dbReference type="RefSeq" id="WP_378131976.1">
    <property type="nucleotide sequence ID" value="NZ_JBHSMI010000019.1"/>
</dbReference>
<evidence type="ECO:0000259" key="9">
    <source>
        <dbReference type="PROSITE" id="PS50885"/>
    </source>
</evidence>
<comment type="similarity">
    <text evidence="5">Belongs to the methyl-accepting chemotaxis (MCP) protein family.</text>
</comment>
<evidence type="ECO:0000313" key="10">
    <source>
        <dbReference type="EMBL" id="MFC5403009.1"/>
    </source>
</evidence>
<dbReference type="InterPro" id="IPR003660">
    <property type="entry name" value="HAMP_dom"/>
</dbReference>
<keyword evidence="7" id="KW-0812">Transmembrane</keyword>
<keyword evidence="4 6" id="KW-0807">Transducer</keyword>
<accession>A0ABW0HR53</accession>
<feature type="transmembrane region" description="Helical" evidence="7">
    <location>
        <begin position="204"/>
        <end position="225"/>
    </location>
</feature>
<reference evidence="11" key="1">
    <citation type="journal article" date="2019" name="Int. J. Syst. Evol. Microbiol.">
        <title>The Global Catalogue of Microorganisms (GCM) 10K type strain sequencing project: providing services to taxonomists for standard genome sequencing and annotation.</title>
        <authorList>
            <consortium name="The Broad Institute Genomics Platform"/>
            <consortium name="The Broad Institute Genome Sequencing Center for Infectious Disease"/>
            <person name="Wu L."/>
            <person name="Ma J."/>
        </authorList>
    </citation>
    <scope>NUCLEOTIDE SEQUENCE [LARGE SCALE GENOMIC DNA]</scope>
    <source>
        <strain evidence="11">CGMCC 1.18575</strain>
    </source>
</reference>
<dbReference type="InterPro" id="IPR004089">
    <property type="entry name" value="MCPsignal_dom"/>
</dbReference>
<evidence type="ECO:0000256" key="2">
    <source>
        <dbReference type="ARBA" id="ARBA00022475"/>
    </source>
</evidence>
<evidence type="ECO:0000256" key="6">
    <source>
        <dbReference type="PROSITE-ProRule" id="PRU00284"/>
    </source>
</evidence>
<dbReference type="Pfam" id="PF00672">
    <property type="entry name" value="HAMP"/>
    <property type="match status" value="1"/>
</dbReference>
<dbReference type="PROSITE" id="PS50885">
    <property type="entry name" value="HAMP"/>
    <property type="match status" value="1"/>
</dbReference>
<keyword evidence="7" id="KW-1133">Transmembrane helix</keyword>
<gene>
    <name evidence="10" type="ORF">ACFPOF_09655</name>
</gene>
<keyword evidence="2" id="KW-1003">Cell membrane</keyword>
<dbReference type="Proteomes" id="UP001596113">
    <property type="component" value="Unassembled WGS sequence"/>
</dbReference>
<feature type="domain" description="HAMP" evidence="9">
    <location>
        <begin position="226"/>
        <end position="279"/>
    </location>
</feature>
<dbReference type="InterPro" id="IPR004090">
    <property type="entry name" value="Chemotax_Me-accpt_rcpt"/>
</dbReference>
<dbReference type="SMART" id="SM00304">
    <property type="entry name" value="HAMP"/>
    <property type="match status" value="1"/>
</dbReference>
<keyword evidence="11" id="KW-1185">Reference proteome</keyword>
<dbReference type="Gene3D" id="1.10.287.950">
    <property type="entry name" value="Methyl-accepting chemotaxis protein"/>
    <property type="match status" value="1"/>
</dbReference>
<evidence type="ECO:0000256" key="4">
    <source>
        <dbReference type="ARBA" id="ARBA00023224"/>
    </source>
</evidence>
<sequence>MKNMRLTKKMFAILALAITVLLVTNAIGIFSLNNVADGLIRKLYTDTYRGAELMLNADRDMYQALVDERSILSAKSGSDVSQDDYKSYLENIQQVTDRVGEAQAMFEKSKSEYEDIRHEQSNRAFFEAFESFNADFASWSASSRALIEAKMASTSRANLEATDDTDDSKFSSAREALNELEEMLSANASVYIGNINSDNARTTWILITIVVLSSVAVVFIGWLVLRFVVNGIKKVAAVTEQIVGGNLQVKPIDVVSRDEIGQLGSSVNAMVESLRQMIRKITEASLSLAAASKQILAGTQGISGSSANQAEQSQTIAALFKELSDATNSVAKSAEGAAELAEQTTVIAKEGAEALQMTMTGMNDLNVSMSHLEKDSSRIGDIIEVIDEIAQQTNLLALNAAIEAARAGDQGRGFAVVADEVRKLAERSMDATKQIASIVQGMQKSAESSVIAVGDSVKQTSDTGRSFERIVQMVNQSSHKVIEIAAASEEQAAQTTDVMFSVESIAATSQEMAAASEEAAATSQSLAKLADELSRLVVVFRI</sequence>
<dbReference type="CDD" id="cd06225">
    <property type="entry name" value="HAMP"/>
    <property type="match status" value="1"/>
</dbReference>
<dbReference type="EMBL" id="JBHSMI010000019">
    <property type="protein sequence ID" value="MFC5403009.1"/>
    <property type="molecule type" value="Genomic_DNA"/>
</dbReference>
<comment type="subcellular location">
    <subcellularLocation>
        <location evidence="1">Cell membrane</location>
    </subcellularLocation>
</comment>
<dbReference type="PRINTS" id="PR00260">
    <property type="entry name" value="CHEMTRNSDUCR"/>
</dbReference>
<dbReference type="SMART" id="SM00283">
    <property type="entry name" value="MA"/>
    <property type="match status" value="1"/>
</dbReference>
<evidence type="ECO:0000256" key="7">
    <source>
        <dbReference type="SAM" id="Phobius"/>
    </source>
</evidence>
<evidence type="ECO:0000259" key="8">
    <source>
        <dbReference type="PROSITE" id="PS50111"/>
    </source>
</evidence>
<proteinExistence type="inferred from homology"/>
<dbReference type="PANTHER" id="PTHR32089:SF112">
    <property type="entry name" value="LYSOZYME-LIKE PROTEIN-RELATED"/>
    <property type="match status" value="1"/>
</dbReference>
<dbReference type="SUPFAM" id="SSF58104">
    <property type="entry name" value="Methyl-accepting chemotaxis protein (MCP) signaling domain"/>
    <property type="match status" value="1"/>
</dbReference>
<dbReference type="PROSITE" id="PS50111">
    <property type="entry name" value="CHEMOTAXIS_TRANSDUC_2"/>
    <property type="match status" value="1"/>
</dbReference>
<evidence type="ECO:0000256" key="3">
    <source>
        <dbReference type="ARBA" id="ARBA00023136"/>
    </source>
</evidence>
<keyword evidence="3 7" id="KW-0472">Membrane</keyword>